<reference evidence="4" key="1">
    <citation type="journal article" date="2012" name="Mol. Plant Microbe Interact.">
        <title>A highly conserved effector in Fusarium oxysporum is required for full virulence on Arabidopsis.</title>
        <authorList>
            <person name="Thatcher L.F."/>
            <person name="Gardiner D.M."/>
            <person name="Kazan K."/>
            <person name="Manners J."/>
        </authorList>
    </citation>
    <scope>NUCLEOTIDE SEQUENCE [LARGE SCALE GENOMIC DNA]</scope>
    <source>
        <strain evidence="4">Fo5176</strain>
    </source>
</reference>
<sequence>MAPVNSDECMARPTNLVRDVNADGESRIQVGNNYTEVHNYNEPNRNRCIADLRLTDPRDDKARIEQTKGGLLKDSYKWVLDHEDFRRWRDDRDSRLLWIKGDAGKGKTMLLCGIIDELSQSRAEITNALASMLCDAKGCYMVVDALDECEMGLPQLLCFIVQTASAYAHVKWIVSSRNRPDIEQELCFDDPRTRLSLELNAQHVTQAINIFIDYKISKLVSLKGDKSLQDKVRHEMQRKAGGTFLWAALVAQELRSIQPWDMLGLLEQRPSGLLPLYHRMMEQIEKLQPEYRGLCRLVLSTAAIVYQPLLLCALGLMSGLPAQIARDSSPIDDLHDDGTVYKFLSKKYLYWLEALSLLRAMPEGVEEYDKSRLFDLVRDARRFILSHGWAIGNAPLQAYASALIFSPRQSITRKLFEGEEPNWV</sequence>
<keyword evidence="1" id="KW-0677">Repeat</keyword>
<dbReference type="InterPro" id="IPR056884">
    <property type="entry name" value="NPHP3-like_N"/>
</dbReference>
<dbReference type="InterPro" id="IPR031351">
    <property type="entry name" value="NWD2_N"/>
</dbReference>
<dbReference type="PANTHER" id="PTHR10039:SF16">
    <property type="entry name" value="GPI INOSITOL-DEACYLASE"/>
    <property type="match status" value="1"/>
</dbReference>
<evidence type="ECO:0000313" key="4">
    <source>
        <dbReference type="EMBL" id="EGU79492.1"/>
    </source>
</evidence>
<accession>F9FUB6</accession>
<dbReference type="STRING" id="660025.F9FUB6"/>
<evidence type="ECO:0008006" key="5">
    <source>
        <dbReference type="Google" id="ProtNLM"/>
    </source>
</evidence>
<organism evidence="4">
    <name type="scientific">Fusarium oxysporum (strain Fo5176)</name>
    <name type="common">Fusarium vascular wilt</name>
    <dbReference type="NCBI Taxonomy" id="660025"/>
    <lineage>
        <taxon>Eukaryota</taxon>
        <taxon>Fungi</taxon>
        <taxon>Dikarya</taxon>
        <taxon>Ascomycota</taxon>
        <taxon>Pezizomycotina</taxon>
        <taxon>Sordariomycetes</taxon>
        <taxon>Hypocreomycetidae</taxon>
        <taxon>Hypocreales</taxon>
        <taxon>Nectriaceae</taxon>
        <taxon>Fusarium</taxon>
        <taxon>Fusarium oxysporum species complex</taxon>
    </lineage>
</organism>
<comment type="caution">
    <text evidence="4">The sequence shown here is derived from an EMBL/GenBank/DDBJ whole genome shotgun (WGS) entry which is preliminary data.</text>
</comment>
<dbReference type="EMBL" id="AFQF01002666">
    <property type="protein sequence ID" value="EGU79492.1"/>
    <property type="molecule type" value="Genomic_DNA"/>
</dbReference>
<dbReference type="OrthoDB" id="538223at2759"/>
<feature type="non-terminal residue" evidence="4">
    <location>
        <position position="424"/>
    </location>
</feature>
<dbReference type="Pfam" id="PF17108">
    <property type="entry name" value="HET-S"/>
    <property type="match status" value="1"/>
</dbReference>
<evidence type="ECO:0000259" key="2">
    <source>
        <dbReference type="Pfam" id="PF17108"/>
    </source>
</evidence>
<dbReference type="PANTHER" id="PTHR10039">
    <property type="entry name" value="AMELOGENIN"/>
    <property type="match status" value="1"/>
</dbReference>
<gene>
    <name evidence="4" type="ORF">FOXB_09997</name>
</gene>
<protein>
    <recommendedName>
        <fullName evidence="5">NACHT domain-containing protein</fullName>
    </recommendedName>
</protein>
<name>F9FUB6_FUSOF</name>
<feature type="domain" description="NWD2 HET-s N-terminal" evidence="2">
    <location>
        <begin position="15"/>
        <end position="36"/>
    </location>
</feature>
<feature type="domain" description="Nephrocystin 3-like N-terminal" evidence="3">
    <location>
        <begin position="75"/>
        <end position="135"/>
    </location>
</feature>
<proteinExistence type="predicted"/>
<dbReference type="SUPFAM" id="SSF52540">
    <property type="entry name" value="P-loop containing nucleoside triphosphate hydrolases"/>
    <property type="match status" value="1"/>
</dbReference>
<dbReference type="AlphaFoldDB" id="F9FUB6"/>
<dbReference type="InterPro" id="IPR027417">
    <property type="entry name" value="P-loop_NTPase"/>
</dbReference>
<dbReference type="Pfam" id="PF24883">
    <property type="entry name" value="NPHP3_N"/>
    <property type="match status" value="1"/>
</dbReference>
<evidence type="ECO:0000259" key="3">
    <source>
        <dbReference type="Pfam" id="PF24883"/>
    </source>
</evidence>
<evidence type="ECO:0000256" key="1">
    <source>
        <dbReference type="ARBA" id="ARBA00022737"/>
    </source>
</evidence>